<dbReference type="InterPro" id="IPR007230">
    <property type="entry name" value="Nup98_auto-Pept-S59_dom"/>
</dbReference>
<dbReference type="PANTHER" id="PTHR23198">
    <property type="entry name" value="NUCLEOPORIN"/>
    <property type="match status" value="1"/>
</dbReference>
<keyword evidence="6" id="KW-0906">Nuclear pore complex</keyword>
<comment type="subcellular location">
    <subcellularLocation>
        <location evidence="1">Nucleus</location>
        <location evidence="1">Nuclear pore complex</location>
    </subcellularLocation>
</comment>
<organism evidence="9 10">
    <name type="scientific">Vanilla planifolia</name>
    <name type="common">Vanilla</name>
    <dbReference type="NCBI Taxonomy" id="51239"/>
    <lineage>
        <taxon>Eukaryota</taxon>
        <taxon>Viridiplantae</taxon>
        <taxon>Streptophyta</taxon>
        <taxon>Embryophyta</taxon>
        <taxon>Tracheophyta</taxon>
        <taxon>Spermatophyta</taxon>
        <taxon>Magnoliopsida</taxon>
        <taxon>Liliopsida</taxon>
        <taxon>Asparagales</taxon>
        <taxon>Orchidaceae</taxon>
        <taxon>Vanilloideae</taxon>
        <taxon>Vanilleae</taxon>
        <taxon>Vanilla</taxon>
    </lineage>
</organism>
<dbReference type="GO" id="GO:0005643">
    <property type="term" value="C:nuclear pore"/>
    <property type="evidence" value="ECO:0007669"/>
    <property type="project" value="UniProtKB-SubCell"/>
</dbReference>
<dbReference type="Gene3D" id="3.30.1610.10">
    <property type="entry name" value="Peptidase S59, nucleoporin"/>
    <property type="match status" value="1"/>
</dbReference>
<dbReference type="InterPro" id="IPR036903">
    <property type="entry name" value="Nup98_auto-Pept-S59_dom_sf"/>
</dbReference>
<sequence>MNCFSNTQTSVPTLFSSEYYVEPTIAELAANESIDPGYCSRVPNFVIGRSGYGCIKFHGDTDVRWMDLDKIVKLERNYVTVYEDEKEKPPVGEGLNKSAEVTLFLWITSTKLNGLESNEISTRLRYCTERQGAKFLSFDQLSGEWRFLVDHFSRFGLGDDEEDVVMDDVVVQPTLEDHVPPGDIVLSHSLPAHLGLDPTRMQELRMLMFPTEEKDEDLDGSFSFDKRNLGRENLREDSPSSSATSSIYRAAWQGPQEKQAVGLPLRVKKAEGFKLDEKHKTPLSGKFSNNIVDASLFMGRSFRVGWGPNGILVHTGTPVGKTGTGLSSTIHVEKVAFDRVSRDEQNRVKEELVDCCFSFPLNLHKSLNHEAIEVKVDPYKLKLQKVVCPRKKGTGNLISSLDDEDDNDDEDMLLDKKDGHLNIDPEARPFVRRAEFSYWLQDSVCHRVQEDKAYCVLLTGRQLDAAVEVAASKGDVRLAILLSQAGGSMIDRSDMAQQLDLWKVNGMDFSYIEKDRLKLYELLAGNVQGALQDSILDWKRFLGLVMWYQLPPDTALSIIVGTYEQLLSEGRVPHPVPVYIDEGPIIDPSNWSIGDRYDIAYYLMLLHANENKAYGYLKTMFSALSSTFDPLDYHMIWHQRATQLIKEILLQYCEIWSTSEAQQQFITDLGVPSAWMHEALAIYYQYYGNLPKALEYYLECSKWQNAHLIFMTTVAHSLFLSSKDSEICRIASIMEEHKSEIADWDVGAGIYIDFYDIRSSLQEEISDYPETDLLAKKGEECASFFVRLNDSLRVWGSRISVDARATYSRMADELCYLLKSIPGEGSSPSVQMSCFESMLGAPMPEDLKANHLQDALSVFTYLLTQEASC</sequence>
<evidence type="ECO:0000256" key="1">
    <source>
        <dbReference type="ARBA" id="ARBA00004567"/>
    </source>
</evidence>
<accession>A0A835UDH4</accession>
<dbReference type="SUPFAM" id="SSF82215">
    <property type="entry name" value="C-terminal autoproteolytic domain of nucleoporin nup98"/>
    <property type="match status" value="1"/>
</dbReference>
<dbReference type="Proteomes" id="UP000636800">
    <property type="component" value="Chromosome 13"/>
</dbReference>
<evidence type="ECO:0000256" key="3">
    <source>
        <dbReference type="ARBA" id="ARBA00022816"/>
    </source>
</evidence>
<feature type="domain" description="Peptidase S59" evidence="8">
    <location>
        <begin position="16"/>
        <end position="152"/>
    </location>
</feature>
<evidence type="ECO:0000256" key="4">
    <source>
        <dbReference type="ARBA" id="ARBA00022927"/>
    </source>
</evidence>
<evidence type="ECO:0000256" key="6">
    <source>
        <dbReference type="ARBA" id="ARBA00023132"/>
    </source>
</evidence>
<evidence type="ECO:0000313" key="9">
    <source>
        <dbReference type="EMBL" id="KAG0455381.1"/>
    </source>
</evidence>
<dbReference type="InterPro" id="IPR037665">
    <property type="entry name" value="Nucleoporin_S59-like"/>
</dbReference>
<dbReference type="InterPro" id="IPR021967">
    <property type="entry name" value="Nup98_C"/>
</dbReference>
<dbReference type="PROSITE" id="PS51434">
    <property type="entry name" value="NUP_C"/>
    <property type="match status" value="1"/>
</dbReference>
<dbReference type="Pfam" id="PF12110">
    <property type="entry name" value="Nup96"/>
    <property type="match status" value="2"/>
</dbReference>
<keyword evidence="2" id="KW-0813">Transport</keyword>
<dbReference type="GO" id="GO:0017056">
    <property type="term" value="F:structural constituent of nuclear pore"/>
    <property type="evidence" value="ECO:0007669"/>
    <property type="project" value="InterPro"/>
</dbReference>
<proteinExistence type="predicted"/>
<keyword evidence="10" id="KW-1185">Reference proteome</keyword>
<protein>
    <recommendedName>
        <fullName evidence="8">Peptidase S59 domain-containing protein</fullName>
    </recommendedName>
</protein>
<reference evidence="9 10" key="1">
    <citation type="journal article" date="2020" name="Nat. Food">
        <title>A phased Vanilla planifolia genome enables genetic improvement of flavour and production.</title>
        <authorList>
            <person name="Hasing T."/>
            <person name="Tang H."/>
            <person name="Brym M."/>
            <person name="Khazi F."/>
            <person name="Huang T."/>
            <person name="Chambers A.H."/>
        </authorList>
    </citation>
    <scope>NUCLEOTIDE SEQUENCE [LARGE SCALE GENOMIC DNA]</scope>
    <source>
        <tissue evidence="9">Leaf</tissue>
    </source>
</reference>
<dbReference type="PANTHER" id="PTHR23198:SF26">
    <property type="entry name" value="NUCLEAR PORE COMPLEX PROTEIN NUP96"/>
    <property type="match status" value="1"/>
</dbReference>
<keyword evidence="4" id="KW-0653">Protein transport</keyword>
<keyword evidence="3" id="KW-0509">mRNA transport</keyword>
<evidence type="ECO:0000256" key="5">
    <source>
        <dbReference type="ARBA" id="ARBA00023010"/>
    </source>
</evidence>
<evidence type="ECO:0000313" key="10">
    <source>
        <dbReference type="Proteomes" id="UP000636800"/>
    </source>
</evidence>
<name>A0A835UDH4_VANPL</name>
<dbReference type="EMBL" id="JADCNL010000013">
    <property type="protein sequence ID" value="KAG0455381.1"/>
    <property type="molecule type" value="Genomic_DNA"/>
</dbReference>
<keyword evidence="5" id="KW-0811">Translocation</keyword>
<dbReference type="AlphaFoldDB" id="A0A835UDH4"/>
<dbReference type="GO" id="GO:0015031">
    <property type="term" value="P:protein transport"/>
    <property type="evidence" value="ECO:0007669"/>
    <property type="project" value="UniProtKB-KW"/>
</dbReference>
<dbReference type="Pfam" id="PF04096">
    <property type="entry name" value="Nucleoporin2"/>
    <property type="match status" value="1"/>
</dbReference>
<comment type="caution">
    <text evidence="9">The sequence shown here is derived from an EMBL/GenBank/DDBJ whole genome shotgun (WGS) entry which is preliminary data.</text>
</comment>
<dbReference type="Gene3D" id="1.25.40.690">
    <property type="match status" value="1"/>
</dbReference>
<gene>
    <name evidence="9" type="ORF">HPP92_024673</name>
</gene>
<evidence type="ECO:0000256" key="2">
    <source>
        <dbReference type="ARBA" id="ARBA00022448"/>
    </source>
</evidence>
<dbReference type="GO" id="GO:0051028">
    <property type="term" value="P:mRNA transport"/>
    <property type="evidence" value="ECO:0007669"/>
    <property type="project" value="UniProtKB-KW"/>
</dbReference>
<evidence type="ECO:0000259" key="8">
    <source>
        <dbReference type="PROSITE" id="PS51434"/>
    </source>
</evidence>
<keyword evidence="7" id="KW-0539">Nucleus</keyword>
<evidence type="ECO:0000256" key="7">
    <source>
        <dbReference type="ARBA" id="ARBA00023242"/>
    </source>
</evidence>